<keyword evidence="10" id="KW-0902">Two-component regulatory system</keyword>
<keyword evidence="6 16" id="KW-0808">Transferase</keyword>
<dbReference type="GO" id="GO:0008168">
    <property type="term" value="F:methyltransferase activity"/>
    <property type="evidence" value="ECO:0007669"/>
    <property type="project" value="UniProtKB-KW"/>
</dbReference>
<evidence type="ECO:0000259" key="14">
    <source>
        <dbReference type="PROSITE" id="PS50109"/>
    </source>
</evidence>
<dbReference type="EC" id="2.7.13.3" evidence="3"/>
<evidence type="ECO:0000256" key="7">
    <source>
        <dbReference type="ARBA" id="ARBA00022741"/>
    </source>
</evidence>
<dbReference type="AlphaFoldDB" id="A0A085WES3"/>
<dbReference type="FunFam" id="3.30.565.10:FF:000023">
    <property type="entry name" value="PAS domain-containing sensor histidine kinase"/>
    <property type="match status" value="1"/>
</dbReference>
<evidence type="ECO:0000256" key="13">
    <source>
        <dbReference type="SAM" id="Phobius"/>
    </source>
</evidence>
<dbReference type="Gene3D" id="1.10.287.130">
    <property type="match status" value="1"/>
</dbReference>
<dbReference type="PANTHER" id="PTHR43711:SF1">
    <property type="entry name" value="HISTIDINE KINASE 1"/>
    <property type="match status" value="1"/>
</dbReference>
<evidence type="ECO:0000256" key="9">
    <source>
        <dbReference type="ARBA" id="ARBA00022840"/>
    </source>
</evidence>
<accession>A0A085WES3</accession>
<evidence type="ECO:0000256" key="10">
    <source>
        <dbReference type="ARBA" id="ARBA00023012"/>
    </source>
</evidence>
<evidence type="ECO:0000259" key="15">
    <source>
        <dbReference type="PROSITE" id="PS50885"/>
    </source>
</evidence>
<feature type="domain" description="HAMP" evidence="15">
    <location>
        <begin position="194"/>
        <end position="246"/>
    </location>
</feature>
<keyword evidence="4" id="KW-1003">Cell membrane</keyword>
<organism evidence="16 17">
    <name type="scientific">Hyalangium minutum</name>
    <dbReference type="NCBI Taxonomy" id="394096"/>
    <lineage>
        <taxon>Bacteria</taxon>
        <taxon>Pseudomonadati</taxon>
        <taxon>Myxococcota</taxon>
        <taxon>Myxococcia</taxon>
        <taxon>Myxococcales</taxon>
        <taxon>Cystobacterineae</taxon>
        <taxon>Archangiaceae</taxon>
        <taxon>Hyalangium</taxon>
    </lineage>
</organism>
<keyword evidence="13" id="KW-0812">Transmembrane</keyword>
<feature type="transmembrane region" description="Helical" evidence="13">
    <location>
        <begin position="6"/>
        <end position="32"/>
    </location>
</feature>
<keyword evidence="17" id="KW-1185">Reference proteome</keyword>
<evidence type="ECO:0000256" key="3">
    <source>
        <dbReference type="ARBA" id="ARBA00012438"/>
    </source>
</evidence>
<evidence type="ECO:0000313" key="16">
    <source>
        <dbReference type="EMBL" id="KFE66186.1"/>
    </source>
</evidence>
<keyword evidence="9" id="KW-0067">ATP-binding</keyword>
<dbReference type="OrthoDB" id="9770955at2"/>
<keyword evidence="7" id="KW-0547">Nucleotide-binding</keyword>
<dbReference type="GO" id="GO:0005524">
    <property type="term" value="F:ATP binding"/>
    <property type="evidence" value="ECO:0007669"/>
    <property type="project" value="UniProtKB-KW"/>
</dbReference>
<evidence type="ECO:0000256" key="2">
    <source>
        <dbReference type="ARBA" id="ARBA00004236"/>
    </source>
</evidence>
<dbReference type="SMART" id="SM00387">
    <property type="entry name" value="HATPase_c"/>
    <property type="match status" value="1"/>
</dbReference>
<evidence type="ECO:0000256" key="4">
    <source>
        <dbReference type="ARBA" id="ARBA00022475"/>
    </source>
</evidence>
<dbReference type="Proteomes" id="UP000028725">
    <property type="component" value="Unassembled WGS sequence"/>
</dbReference>
<dbReference type="SUPFAM" id="SSF158472">
    <property type="entry name" value="HAMP domain-like"/>
    <property type="match status" value="1"/>
</dbReference>
<dbReference type="InterPro" id="IPR003661">
    <property type="entry name" value="HisK_dim/P_dom"/>
</dbReference>
<dbReference type="CDD" id="cd00075">
    <property type="entry name" value="HATPase"/>
    <property type="match status" value="1"/>
</dbReference>
<dbReference type="RefSeq" id="WP_044192864.1">
    <property type="nucleotide sequence ID" value="NZ_JMCB01000011.1"/>
</dbReference>
<protein>
    <recommendedName>
        <fullName evidence="3">histidine kinase</fullName>
        <ecNumber evidence="3">2.7.13.3</ecNumber>
    </recommendedName>
</protein>
<dbReference type="InterPro" id="IPR005467">
    <property type="entry name" value="His_kinase_dom"/>
</dbReference>
<gene>
    <name evidence="16" type="ORF">DB31_1251</name>
</gene>
<dbReference type="PANTHER" id="PTHR43711">
    <property type="entry name" value="TWO-COMPONENT HISTIDINE KINASE"/>
    <property type="match status" value="1"/>
</dbReference>
<reference evidence="16 17" key="1">
    <citation type="submission" date="2014-04" db="EMBL/GenBank/DDBJ databases">
        <title>Genome assembly of Hyalangium minutum DSM 14724.</title>
        <authorList>
            <person name="Sharma G."/>
            <person name="Subramanian S."/>
        </authorList>
    </citation>
    <scope>NUCLEOTIDE SEQUENCE [LARGE SCALE GENOMIC DNA]</scope>
    <source>
        <strain evidence="16 17">DSM 14724</strain>
    </source>
</reference>
<dbReference type="GO" id="GO:0005886">
    <property type="term" value="C:plasma membrane"/>
    <property type="evidence" value="ECO:0007669"/>
    <property type="project" value="UniProtKB-SubCell"/>
</dbReference>
<evidence type="ECO:0000256" key="1">
    <source>
        <dbReference type="ARBA" id="ARBA00000085"/>
    </source>
</evidence>
<comment type="catalytic activity">
    <reaction evidence="1">
        <text>ATP + protein L-histidine = ADP + protein N-phospho-L-histidine.</text>
        <dbReference type="EC" id="2.7.13.3"/>
    </reaction>
</comment>
<dbReference type="Pfam" id="PF00672">
    <property type="entry name" value="HAMP"/>
    <property type="match status" value="1"/>
</dbReference>
<evidence type="ECO:0000256" key="5">
    <source>
        <dbReference type="ARBA" id="ARBA00022553"/>
    </source>
</evidence>
<comment type="caution">
    <text evidence="16">The sequence shown here is derived from an EMBL/GenBank/DDBJ whole genome shotgun (WGS) entry which is preliminary data.</text>
</comment>
<keyword evidence="8" id="KW-0418">Kinase</keyword>
<dbReference type="Pfam" id="PF00512">
    <property type="entry name" value="HisKA"/>
    <property type="match status" value="1"/>
</dbReference>
<evidence type="ECO:0000313" key="17">
    <source>
        <dbReference type="Proteomes" id="UP000028725"/>
    </source>
</evidence>
<keyword evidence="5" id="KW-0597">Phosphoprotein</keyword>
<dbReference type="InterPro" id="IPR004358">
    <property type="entry name" value="Sig_transdc_His_kin-like_C"/>
</dbReference>
<dbReference type="InterPro" id="IPR036097">
    <property type="entry name" value="HisK_dim/P_sf"/>
</dbReference>
<dbReference type="GO" id="GO:0032259">
    <property type="term" value="P:methylation"/>
    <property type="evidence" value="ECO:0007669"/>
    <property type="project" value="UniProtKB-KW"/>
</dbReference>
<dbReference type="InterPro" id="IPR003594">
    <property type="entry name" value="HATPase_dom"/>
</dbReference>
<dbReference type="PROSITE" id="PS50109">
    <property type="entry name" value="HIS_KIN"/>
    <property type="match status" value="1"/>
</dbReference>
<dbReference type="EMBL" id="JMCB01000011">
    <property type="protein sequence ID" value="KFE66186.1"/>
    <property type="molecule type" value="Genomic_DNA"/>
</dbReference>
<dbReference type="SUPFAM" id="SSF55874">
    <property type="entry name" value="ATPase domain of HSP90 chaperone/DNA topoisomerase II/histidine kinase"/>
    <property type="match status" value="1"/>
</dbReference>
<name>A0A085WES3_9BACT</name>
<dbReference type="PROSITE" id="PS50885">
    <property type="entry name" value="HAMP"/>
    <property type="match status" value="1"/>
</dbReference>
<evidence type="ECO:0000256" key="8">
    <source>
        <dbReference type="ARBA" id="ARBA00022777"/>
    </source>
</evidence>
<sequence>MSIKAVLTAILTVLGVLVLAAVGSLIVLTGYLHQVTSHLSSSIDEVRLAEELEVELLTHSRQAEVRLSPGLEAPPGPLAVSEARLQTLLAEMRPLAVTTEERAMLQEIDEKVSAYLAAREETQGVAPTQVAGKVAPRLDEALSLLEQLVDFNVQEARVAQAKANRWDEWVSVWGITLAVLLLAVMAVVLFWVRRSVLVPVIQISRAMRRFGSGHKRTRAPETGPAELREMARTFNEMASSLSRQQEDQLTFLAGVAHDLRNPLSALKMSTALADPGRADASPERLQKMLALMRRQVARLDRMVGDLLDATRIEAGKLELQLEERDARELARGVVELYQATGPSHELILSLPDAPVHLRCDGARIEQVLNNLVSNALKYSPSGTRVEVTVLSEGEEALFCVSDQGIGISEDEQRHLFAPFQRTHGARAHAQGAGLGLSVARRIVEAHGGRIEVDSHPGQGSMFQVRLPLVPSVQPTSTLPASSPTWTPDGAMH</sequence>
<dbReference type="SMART" id="SM00304">
    <property type="entry name" value="HAMP"/>
    <property type="match status" value="1"/>
</dbReference>
<dbReference type="InterPro" id="IPR003660">
    <property type="entry name" value="HAMP_dom"/>
</dbReference>
<dbReference type="InterPro" id="IPR036890">
    <property type="entry name" value="HATPase_C_sf"/>
</dbReference>
<comment type="subcellular location">
    <subcellularLocation>
        <location evidence="2">Cell membrane</location>
    </subcellularLocation>
</comment>
<evidence type="ECO:0000256" key="6">
    <source>
        <dbReference type="ARBA" id="ARBA00022679"/>
    </source>
</evidence>
<feature type="compositionally biased region" description="Polar residues" evidence="12">
    <location>
        <begin position="472"/>
        <end position="485"/>
    </location>
</feature>
<evidence type="ECO:0000256" key="11">
    <source>
        <dbReference type="ARBA" id="ARBA00023136"/>
    </source>
</evidence>
<keyword evidence="16" id="KW-0489">Methyltransferase</keyword>
<dbReference type="Pfam" id="PF02518">
    <property type="entry name" value="HATPase_c"/>
    <property type="match status" value="1"/>
</dbReference>
<feature type="domain" description="Histidine kinase" evidence="14">
    <location>
        <begin position="254"/>
        <end position="470"/>
    </location>
</feature>
<dbReference type="Gene3D" id="6.10.340.10">
    <property type="match status" value="1"/>
</dbReference>
<keyword evidence="13" id="KW-1133">Transmembrane helix</keyword>
<dbReference type="SMART" id="SM00388">
    <property type="entry name" value="HisKA"/>
    <property type="match status" value="1"/>
</dbReference>
<dbReference type="PRINTS" id="PR00344">
    <property type="entry name" value="BCTRLSENSOR"/>
</dbReference>
<dbReference type="InterPro" id="IPR050736">
    <property type="entry name" value="Sensor_HK_Regulatory"/>
</dbReference>
<evidence type="ECO:0000256" key="12">
    <source>
        <dbReference type="SAM" id="MobiDB-lite"/>
    </source>
</evidence>
<keyword evidence="11 13" id="KW-0472">Membrane</keyword>
<dbReference type="CDD" id="cd06225">
    <property type="entry name" value="HAMP"/>
    <property type="match status" value="1"/>
</dbReference>
<dbReference type="STRING" id="394096.DB31_1251"/>
<dbReference type="SUPFAM" id="SSF47384">
    <property type="entry name" value="Homodimeric domain of signal transducing histidine kinase"/>
    <property type="match status" value="1"/>
</dbReference>
<feature type="transmembrane region" description="Helical" evidence="13">
    <location>
        <begin position="170"/>
        <end position="192"/>
    </location>
</feature>
<dbReference type="GO" id="GO:0000155">
    <property type="term" value="F:phosphorelay sensor kinase activity"/>
    <property type="evidence" value="ECO:0007669"/>
    <property type="project" value="InterPro"/>
</dbReference>
<feature type="region of interest" description="Disordered" evidence="12">
    <location>
        <begin position="472"/>
        <end position="492"/>
    </location>
</feature>
<proteinExistence type="predicted"/>
<dbReference type="Gene3D" id="3.30.565.10">
    <property type="entry name" value="Histidine kinase-like ATPase, C-terminal domain"/>
    <property type="match status" value="1"/>
</dbReference>
<dbReference type="CDD" id="cd00082">
    <property type="entry name" value="HisKA"/>
    <property type="match status" value="1"/>
</dbReference>